<keyword evidence="3" id="KW-0804">Transcription</keyword>
<dbReference type="GO" id="GO:0003700">
    <property type="term" value="F:DNA-binding transcription factor activity"/>
    <property type="evidence" value="ECO:0007669"/>
    <property type="project" value="TreeGrafter"/>
</dbReference>
<dbReference type="CDD" id="cd01392">
    <property type="entry name" value="HTH_LacI"/>
    <property type="match status" value="1"/>
</dbReference>
<dbReference type="PANTHER" id="PTHR30146:SF109">
    <property type="entry name" value="HTH-TYPE TRANSCRIPTIONAL REGULATOR GALS"/>
    <property type="match status" value="1"/>
</dbReference>
<proteinExistence type="predicted"/>
<name>A0A6N7VRJ6_9ACTO</name>
<dbReference type="SMART" id="SM00354">
    <property type="entry name" value="HTH_LACI"/>
    <property type="match status" value="1"/>
</dbReference>
<dbReference type="EMBL" id="VULO01000007">
    <property type="protein sequence ID" value="MSS84387.1"/>
    <property type="molecule type" value="Genomic_DNA"/>
</dbReference>
<organism evidence="5 6">
    <name type="scientific">Scrofimicrobium canadense</name>
    <dbReference type="NCBI Taxonomy" id="2652290"/>
    <lineage>
        <taxon>Bacteria</taxon>
        <taxon>Bacillati</taxon>
        <taxon>Actinomycetota</taxon>
        <taxon>Actinomycetes</taxon>
        <taxon>Actinomycetales</taxon>
        <taxon>Actinomycetaceae</taxon>
        <taxon>Scrofimicrobium</taxon>
    </lineage>
</organism>
<dbReference type="PANTHER" id="PTHR30146">
    <property type="entry name" value="LACI-RELATED TRANSCRIPTIONAL REPRESSOR"/>
    <property type="match status" value="1"/>
</dbReference>
<dbReference type="AlphaFoldDB" id="A0A6N7VRJ6"/>
<keyword evidence="1" id="KW-0805">Transcription regulation</keyword>
<dbReference type="InterPro" id="IPR000843">
    <property type="entry name" value="HTH_LacI"/>
</dbReference>
<sequence>MKDVAALAGVSVGTVSNVLNQPDRVLESTRQRVEDAIRKLGWIRNESARQLRAGRSESVGIVVMDVANPYFVDLLLAAEETFYDRGYTVNLGNSDQHREREALLMRHFMRSRVDGVLLAPIGNSSGVTDELLRAGIPVVLLDRVSGTGLCSVGMDDIEGGRLAVHHLLEQGHKRIAFVGGPLGLAQVRDRARGARLAVANSGAHLDVVEVKTLDVEEGRKAAQHIARSDRGIRPTAVFAANDLIAIGMLQGFVAEGLSVPDDVAIIGYDDIDFAAAAAVPLSSIRQPRYEMGRCAAELLLKEITAAESGDEHQHEPVSFSPELVARISTLRTS</sequence>
<dbReference type="PROSITE" id="PS50932">
    <property type="entry name" value="HTH_LACI_2"/>
    <property type="match status" value="1"/>
</dbReference>
<dbReference type="SUPFAM" id="SSF47413">
    <property type="entry name" value="lambda repressor-like DNA-binding domains"/>
    <property type="match status" value="1"/>
</dbReference>
<dbReference type="Pfam" id="PF13377">
    <property type="entry name" value="Peripla_BP_3"/>
    <property type="match status" value="1"/>
</dbReference>
<dbReference type="Gene3D" id="1.10.260.40">
    <property type="entry name" value="lambda repressor-like DNA-binding domains"/>
    <property type="match status" value="1"/>
</dbReference>
<evidence type="ECO:0000313" key="5">
    <source>
        <dbReference type="EMBL" id="MSS84387.1"/>
    </source>
</evidence>
<reference evidence="5 6" key="1">
    <citation type="submission" date="2019-08" db="EMBL/GenBank/DDBJ databases">
        <title>In-depth cultivation of the pig gut microbiome towards novel bacterial diversity and tailored functional studies.</title>
        <authorList>
            <person name="Wylensek D."/>
            <person name="Hitch T.C.A."/>
            <person name="Clavel T."/>
        </authorList>
    </citation>
    <scope>NUCLEOTIDE SEQUENCE [LARGE SCALE GENOMIC DNA]</scope>
    <source>
        <strain evidence="5 6">WB03_NA08</strain>
    </source>
</reference>
<dbReference type="PROSITE" id="PS00356">
    <property type="entry name" value="HTH_LACI_1"/>
    <property type="match status" value="1"/>
</dbReference>
<comment type="caution">
    <text evidence="5">The sequence shown here is derived from an EMBL/GenBank/DDBJ whole genome shotgun (WGS) entry which is preliminary data.</text>
</comment>
<evidence type="ECO:0000256" key="1">
    <source>
        <dbReference type="ARBA" id="ARBA00023015"/>
    </source>
</evidence>
<evidence type="ECO:0000256" key="2">
    <source>
        <dbReference type="ARBA" id="ARBA00023125"/>
    </source>
</evidence>
<dbReference type="InterPro" id="IPR010982">
    <property type="entry name" value="Lambda_DNA-bd_dom_sf"/>
</dbReference>
<dbReference type="SUPFAM" id="SSF53822">
    <property type="entry name" value="Periplasmic binding protein-like I"/>
    <property type="match status" value="1"/>
</dbReference>
<dbReference type="InterPro" id="IPR046335">
    <property type="entry name" value="LacI/GalR-like_sensor"/>
</dbReference>
<dbReference type="Proteomes" id="UP000470875">
    <property type="component" value="Unassembled WGS sequence"/>
</dbReference>
<evidence type="ECO:0000259" key="4">
    <source>
        <dbReference type="PROSITE" id="PS50932"/>
    </source>
</evidence>
<gene>
    <name evidence="5" type="ORF">FYJ24_06350</name>
</gene>
<dbReference type="Gene3D" id="3.40.50.2300">
    <property type="match status" value="2"/>
</dbReference>
<dbReference type="InterPro" id="IPR028082">
    <property type="entry name" value="Peripla_BP_I"/>
</dbReference>
<keyword evidence="6" id="KW-1185">Reference proteome</keyword>
<feature type="domain" description="HTH lacI-type" evidence="4">
    <location>
        <begin position="1"/>
        <end position="53"/>
    </location>
</feature>
<dbReference type="Pfam" id="PF00356">
    <property type="entry name" value="LacI"/>
    <property type="match status" value="1"/>
</dbReference>
<evidence type="ECO:0000313" key="6">
    <source>
        <dbReference type="Proteomes" id="UP000470875"/>
    </source>
</evidence>
<protein>
    <submittedName>
        <fullName evidence="5">LacI family transcriptional regulator</fullName>
    </submittedName>
</protein>
<dbReference type="CDD" id="cd06267">
    <property type="entry name" value="PBP1_LacI_sugar_binding-like"/>
    <property type="match status" value="1"/>
</dbReference>
<accession>A0A6N7VRJ6</accession>
<evidence type="ECO:0000256" key="3">
    <source>
        <dbReference type="ARBA" id="ARBA00023163"/>
    </source>
</evidence>
<keyword evidence="2" id="KW-0238">DNA-binding</keyword>
<dbReference type="GO" id="GO:0000976">
    <property type="term" value="F:transcription cis-regulatory region binding"/>
    <property type="evidence" value="ECO:0007669"/>
    <property type="project" value="TreeGrafter"/>
</dbReference>